<organism evidence="2 3">
    <name type="scientific">Microscilla marina ATCC 23134</name>
    <dbReference type="NCBI Taxonomy" id="313606"/>
    <lineage>
        <taxon>Bacteria</taxon>
        <taxon>Pseudomonadati</taxon>
        <taxon>Bacteroidota</taxon>
        <taxon>Cytophagia</taxon>
        <taxon>Cytophagales</taxon>
        <taxon>Microscillaceae</taxon>
        <taxon>Microscilla</taxon>
    </lineage>
</organism>
<evidence type="ECO:0000313" key="2">
    <source>
        <dbReference type="EMBL" id="EAY30778.1"/>
    </source>
</evidence>
<keyword evidence="1" id="KW-1133">Transmembrane helix</keyword>
<comment type="caution">
    <text evidence="2">The sequence shown here is derived from an EMBL/GenBank/DDBJ whole genome shotgun (WGS) entry which is preliminary data.</text>
</comment>
<keyword evidence="1" id="KW-0472">Membrane</keyword>
<accession>A1ZFK4</accession>
<feature type="transmembrane region" description="Helical" evidence="1">
    <location>
        <begin position="17"/>
        <end position="35"/>
    </location>
</feature>
<protein>
    <submittedName>
        <fullName evidence="2">Uncharacterized protein</fullName>
    </submittedName>
</protein>
<sequence>MNRALASSAFSANFKQALITKVFLNFVGILSIIFIQV</sequence>
<keyword evidence="3" id="KW-1185">Reference proteome</keyword>
<reference evidence="2 3" key="1">
    <citation type="submission" date="2007-01" db="EMBL/GenBank/DDBJ databases">
        <authorList>
            <person name="Haygood M."/>
            <person name="Podell S."/>
            <person name="Anderson C."/>
            <person name="Hopkinson B."/>
            <person name="Roe K."/>
            <person name="Barbeau K."/>
            <person name="Gaasterland T."/>
            <person name="Ferriera S."/>
            <person name="Johnson J."/>
            <person name="Kravitz S."/>
            <person name="Beeson K."/>
            <person name="Sutton G."/>
            <person name="Rogers Y.-H."/>
            <person name="Friedman R."/>
            <person name="Frazier M."/>
            <person name="Venter J.C."/>
        </authorList>
    </citation>
    <scope>NUCLEOTIDE SEQUENCE [LARGE SCALE GENOMIC DNA]</scope>
    <source>
        <strain evidence="2 3">ATCC 23134</strain>
    </source>
</reference>
<keyword evidence="1" id="KW-0812">Transmembrane</keyword>
<evidence type="ECO:0000313" key="3">
    <source>
        <dbReference type="Proteomes" id="UP000004095"/>
    </source>
</evidence>
<dbReference type="EMBL" id="AAWS01000005">
    <property type="protein sequence ID" value="EAY30778.1"/>
    <property type="molecule type" value="Genomic_DNA"/>
</dbReference>
<name>A1ZFK4_MICM2</name>
<evidence type="ECO:0000256" key="1">
    <source>
        <dbReference type="SAM" id="Phobius"/>
    </source>
</evidence>
<dbReference type="AlphaFoldDB" id="A1ZFK4"/>
<dbReference type="Proteomes" id="UP000004095">
    <property type="component" value="Unassembled WGS sequence"/>
</dbReference>
<proteinExistence type="predicted"/>
<gene>
    <name evidence="2" type="ORF">M23134_01102</name>
</gene>